<keyword evidence="3" id="KW-1185">Reference proteome</keyword>
<dbReference type="Proteomes" id="UP000501690">
    <property type="component" value="Linkage Group LG8"/>
</dbReference>
<dbReference type="AlphaFoldDB" id="A0A4D6MV49"/>
<evidence type="ECO:0000256" key="1">
    <source>
        <dbReference type="SAM" id="MobiDB-lite"/>
    </source>
</evidence>
<feature type="compositionally biased region" description="Basic and acidic residues" evidence="1">
    <location>
        <begin position="145"/>
        <end position="155"/>
    </location>
</feature>
<feature type="compositionally biased region" description="Basic and acidic residues" evidence="1">
    <location>
        <begin position="66"/>
        <end position="82"/>
    </location>
</feature>
<protein>
    <submittedName>
        <fullName evidence="2">Uncharacterized protein</fullName>
    </submittedName>
</protein>
<feature type="region of interest" description="Disordered" evidence="1">
    <location>
        <begin position="66"/>
        <end position="86"/>
    </location>
</feature>
<organism evidence="2 3">
    <name type="scientific">Vigna unguiculata</name>
    <name type="common">Cowpea</name>
    <dbReference type="NCBI Taxonomy" id="3917"/>
    <lineage>
        <taxon>Eukaryota</taxon>
        <taxon>Viridiplantae</taxon>
        <taxon>Streptophyta</taxon>
        <taxon>Embryophyta</taxon>
        <taxon>Tracheophyta</taxon>
        <taxon>Spermatophyta</taxon>
        <taxon>Magnoliopsida</taxon>
        <taxon>eudicotyledons</taxon>
        <taxon>Gunneridae</taxon>
        <taxon>Pentapetalae</taxon>
        <taxon>rosids</taxon>
        <taxon>fabids</taxon>
        <taxon>Fabales</taxon>
        <taxon>Fabaceae</taxon>
        <taxon>Papilionoideae</taxon>
        <taxon>50 kb inversion clade</taxon>
        <taxon>NPAAA clade</taxon>
        <taxon>indigoferoid/millettioid clade</taxon>
        <taxon>Phaseoleae</taxon>
        <taxon>Vigna</taxon>
    </lineage>
</organism>
<proteinExistence type="predicted"/>
<accession>A0A4D6MV49</accession>
<name>A0A4D6MV49_VIGUN</name>
<gene>
    <name evidence="2" type="ORF">DEO72_LG8g2011</name>
</gene>
<evidence type="ECO:0000313" key="3">
    <source>
        <dbReference type="Proteomes" id="UP000501690"/>
    </source>
</evidence>
<feature type="compositionally biased region" description="Basic residues" evidence="1">
    <location>
        <begin position="164"/>
        <end position="173"/>
    </location>
</feature>
<feature type="region of interest" description="Disordered" evidence="1">
    <location>
        <begin position="144"/>
        <end position="173"/>
    </location>
</feature>
<sequence length="216" mass="23841">MSGGIKLEVQEVHTRGVCSETWTANSNAWGIGAKIGVHQVRKTKRTQIKQELTNVEGEQGCEIKHSGVHEPKDAGDDADHHQEKGHHWRPRIPFFLLLQRARDPFFSSSPPIFALTHHHASGLPTTPTDARDVLPLGGSTICSHARIDSNPERSSPRHLTTTGHSRRGRHRCPPRSLATRAYATFTLLPLMHNSNCFHANPRATAIGACTPFKALV</sequence>
<evidence type="ECO:0000313" key="2">
    <source>
        <dbReference type="EMBL" id="QCE03979.1"/>
    </source>
</evidence>
<dbReference type="EMBL" id="CP039352">
    <property type="protein sequence ID" value="QCE03979.1"/>
    <property type="molecule type" value="Genomic_DNA"/>
</dbReference>
<reference evidence="2 3" key="1">
    <citation type="submission" date="2019-04" db="EMBL/GenBank/DDBJ databases">
        <title>An improved genome assembly and genetic linkage map for asparagus bean, Vigna unguiculata ssp. sesquipedialis.</title>
        <authorList>
            <person name="Xia Q."/>
            <person name="Zhang R."/>
            <person name="Dong Y."/>
        </authorList>
    </citation>
    <scope>NUCLEOTIDE SEQUENCE [LARGE SCALE GENOMIC DNA]</scope>
    <source>
        <tissue evidence="2">Leaf</tissue>
    </source>
</reference>